<dbReference type="STRING" id="1855823.MCCS_13950"/>
<dbReference type="EMBL" id="CP021059">
    <property type="protein sequence ID" value="ARQ07036.1"/>
    <property type="molecule type" value="Genomic_DNA"/>
</dbReference>
<dbReference type="AlphaFoldDB" id="A0A1W7AC82"/>
<evidence type="ECO:0000313" key="1">
    <source>
        <dbReference type="EMBL" id="ARQ07036.1"/>
    </source>
</evidence>
<protein>
    <recommendedName>
        <fullName evidence="3">Phage tail protein</fullName>
    </recommendedName>
</protein>
<evidence type="ECO:0008006" key="3">
    <source>
        <dbReference type="Google" id="ProtNLM"/>
    </source>
</evidence>
<sequence length="144" mass="16897">MSNRLHAGFSIYGKHSHSRDMLMSSYSFPTPKMKEIKGTVPYMSGSYDFSFLYGKPTYEDRQISFEMIVFCNDYQDRSVIITDIKKWLYGKPMSQLRCDVYENLEYYVKCIDIEAEILSYGINFKIVFEGHPYARNVIDNSEVI</sequence>
<dbReference type="Gene3D" id="2.40.30.200">
    <property type="match status" value="1"/>
</dbReference>
<dbReference type="OrthoDB" id="1907105at2"/>
<proteinExistence type="predicted"/>
<reference evidence="1 2" key="1">
    <citation type="journal article" date="2017" name="Int. J. Syst. Evol. Microbiol.">
        <title>Macrococcus canis sp. nov., a skin bacterium associated with infections in dogs.</title>
        <authorList>
            <person name="Gobeli Brawand S."/>
            <person name="Cotting K."/>
            <person name="Gomez-Sanz E."/>
            <person name="Collaud A."/>
            <person name="Thomann A."/>
            <person name="Brodard I."/>
            <person name="Rodriguez-Campos S."/>
            <person name="Strauss C."/>
            <person name="Perreten V."/>
        </authorList>
    </citation>
    <scope>NUCLEOTIDE SEQUENCE [LARGE SCALE GENOMIC DNA]</scope>
    <source>
        <strain evidence="1 2">KM45013</strain>
    </source>
</reference>
<dbReference type="GeneID" id="35295514"/>
<name>A0A1W7AC82_9STAP</name>
<dbReference type="RefSeq" id="WP_086042666.1">
    <property type="nucleotide sequence ID" value="NZ_CBCRZA010000002.1"/>
</dbReference>
<evidence type="ECO:0000313" key="2">
    <source>
        <dbReference type="Proteomes" id="UP000194154"/>
    </source>
</evidence>
<keyword evidence="2" id="KW-1185">Reference proteome</keyword>
<gene>
    <name evidence="1" type="ORF">MCCS_13950</name>
</gene>
<dbReference type="KEGG" id="mcak:MCCS_13950"/>
<accession>A0A1W7AC82</accession>
<organism evidence="1 2">
    <name type="scientific">Macrococcoides canis</name>
    <dbReference type="NCBI Taxonomy" id="1855823"/>
    <lineage>
        <taxon>Bacteria</taxon>
        <taxon>Bacillati</taxon>
        <taxon>Bacillota</taxon>
        <taxon>Bacilli</taxon>
        <taxon>Bacillales</taxon>
        <taxon>Staphylococcaceae</taxon>
        <taxon>Macrococcoides</taxon>
    </lineage>
</organism>
<dbReference type="Proteomes" id="UP000194154">
    <property type="component" value="Chromosome"/>
</dbReference>